<dbReference type="Gene3D" id="3.40.50.150">
    <property type="entry name" value="Vaccinia Virus protein VP39"/>
    <property type="match status" value="1"/>
</dbReference>
<feature type="domain" description="Methyltransferase type 11" evidence="1">
    <location>
        <begin position="51"/>
        <end position="138"/>
    </location>
</feature>
<evidence type="ECO:0000313" key="2">
    <source>
        <dbReference type="EMBL" id="KRR20349.1"/>
    </source>
</evidence>
<keyword evidence="2" id="KW-0808">Transferase</keyword>
<dbReference type="GO" id="GO:0008757">
    <property type="term" value="F:S-adenosylmethionine-dependent methyltransferase activity"/>
    <property type="evidence" value="ECO:0007669"/>
    <property type="project" value="InterPro"/>
</dbReference>
<dbReference type="PANTHER" id="PTHR43861">
    <property type="entry name" value="TRANS-ACONITATE 2-METHYLTRANSFERASE-RELATED"/>
    <property type="match status" value="1"/>
</dbReference>
<dbReference type="Pfam" id="PF08241">
    <property type="entry name" value="Methyltransf_11"/>
    <property type="match status" value="1"/>
</dbReference>
<evidence type="ECO:0000259" key="1">
    <source>
        <dbReference type="Pfam" id="PF08241"/>
    </source>
</evidence>
<organism evidence="2 3">
    <name type="scientific">Bradyrhizobium retamae</name>
    <dbReference type="NCBI Taxonomy" id="1300035"/>
    <lineage>
        <taxon>Bacteria</taxon>
        <taxon>Pseudomonadati</taxon>
        <taxon>Pseudomonadota</taxon>
        <taxon>Alphaproteobacteria</taxon>
        <taxon>Hyphomicrobiales</taxon>
        <taxon>Nitrobacteraceae</taxon>
        <taxon>Bradyrhizobium</taxon>
    </lineage>
</organism>
<dbReference type="InterPro" id="IPR029063">
    <property type="entry name" value="SAM-dependent_MTases_sf"/>
</dbReference>
<dbReference type="PANTHER" id="PTHR43861:SF1">
    <property type="entry name" value="TRANS-ACONITATE 2-METHYLTRANSFERASE"/>
    <property type="match status" value="1"/>
</dbReference>
<keyword evidence="3" id="KW-1185">Reference proteome</keyword>
<dbReference type="AlphaFoldDB" id="A0A0R3MRI0"/>
<dbReference type="Proteomes" id="UP000052023">
    <property type="component" value="Unassembled WGS sequence"/>
</dbReference>
<evidence type="ECO:0000313" key="3">
    <source>
        <dbReference type="Proteomes" id="UP000052023"/>
    </source>
</evidence>
<accession>A0A0R3MRI0</accession>
<dbReference type="SUPFAM" id="SSF53335">
    <property type="entry name" value="S-adenosyl-L-methionine-dependent methyltransferases"/>
    <property type="match status" value="1"/>
</dbReference>
<gene>
    <name evidence="2" type="ORF">CQ13_32405</name>
</gene>
<keyword evidence="2" id="KW-0489">Methyltransferase</keyword>
<dbReference type="GO" id="GO:0032259">
    <property type="term" value="P:methylation"/>
    <property type="evidence" value="ECO:0007669"/>
    <property type="project" value="UniProtKB-KW"/>
</dbReference>
<dbReference type="RefSeq" id="WP_057846164.1">
    <property type="nucleotide sequence ID" value="NZ_LLYA01000178.1"/>
</dbReference>
<sequence>MTEAIEKQRAFWNDWNASTREKSLNEISIEQTEVIVSWLSSLRRRDLKIIEIGCGAGWLCTQLVQFGQVTATDLSDEVLARAAQRVPQARFIAGDFMTTDVGSGYDVAISLEVLAHVADQAAFLSKIAGLLKPGGHLMLATQNKPALVLNDIPAPGPGQLRHWVDRHELHELLAPRFRVKEMFSITPRFNRGVLRILNSYRLQRAADRVFLGSLMRGVKWIVNKMWLGWTIMGLAEVRR</sequence>
<protein>
    <submittedName>
        <fullName evidence="2">3-demethylubiquinone-9 3-methyltransferase</fullName>
    </submittedName>
</protein>
<reference evidence="2 3" key="1">
    <citation type="submission" date="2014-03" db="EMBL/GenBank/DDBJ databases">
        <title>Bradyrhizobium valentinum sp. nov., isolated from effective nodules of Lupinus mariae-josephae, a lupine endemic of basic-lime soils in Eastern Spain.</title>
        <authorList>
            <person name="Duran D."/>
            <person name="Rey L."/>
            <person name="Navarro A."/>
            <person name="Busquets A."/>
            <person name="Imperial J."/>
            <person name="Ruiz-Argueso T."/>
        </authorList>
    </citation>
    <scope>NUCLEOTIDE SEQUENCE [LARGE SCALE GENOMIC DNA]</scope>
    <source>
        <strain evidence="2 3">Ro19</strain>
    </source>
</reference>
<name>A0A0R3MRI0_9BRAD</name>
<comment type="caution">
    <text evidence="2">The sequence shown here is derived from an EMBL/GenBank/DDBJ whole genome shotgun (WGS) entry which is preliminary data.</text>
</comment>
<keyword evidence="2" id="KW-0830">Ubiquinone</keyword>
<dbReference type="InterPro" id="IPR013216">
    <property type="entry name" value="Methyltransf_11"/>
</dbReference>
<dbReference type="CDD" id="cd02440">
    <property type="entry name" value="AdoMet_MTases"/>
    <property type="match status" value="1"/>
</dbReference>
<dbReference type="OrthoDB" id="9765084at2"/>
<dbReference type="EMBL" id="LLYA01000178">
    <property type="protein sequence ID" value="KRR20349.1"/>
    <property type="molecule type" value="Genomic_DNA"/>
</dbReference>
<proteinExistence type="predicted"/>